<feature type="compositionally biased region" description="Low complexity" evidence="1">
    <location>
        <begin position="252"/>
        <end position="267"/>
    </location>
</feature>
<organism evidence="3 4">
    <name type="scientific">Diacronema lutheri</name>
    <name type="common">Unicellular marine alga</name>
    <name type="synonym">Monochrysis lutheri</name>
    <dbReference type="NCBI Taxonomy" id="2081491"/>
    <lineage>
        <taxon>Eukaryota</taxon>
        <taxon>Haptista</taxon>
        <taxon>Haptophyta</taxon>
        <taxon>Pavlovophyceae</taxon>
        <taxon>Pavlovales</taxon>
        <taxon>Pavlovaceae</taxon>
        <taxon>Diacronema</taxon>
    </lineage>
</organism>
<feature type="transmembrane region" description="Helical" evidence="2">
    <location>
        <begin position="208"/>
        <end position="228"/>
    </location>
</feature>
<feature type="transmembrane region" description="Helical" evidence="2">
    <location>
        <begin position="163"/>
        <end position="188"/>
    </location>
</feature>
<keyword evidence="2" id="KW-0472">Membrane</keyword>
<gene>
    <name evidence="3" type="ORF">KFE25_013873</name>
</gene>
<proteinExistence type="predicted"/>
<feature type="region of interest" description="Disordered" evidence="1">
    <location>
        <begin position="409"/>
        <end position="436"/>
    </location>
</feature>
<feature type="transmembrane region" description="Helical" evidence="2">
    <location>
        <begin position="353"/>
        <end position="374"/>
    </location>
</feature>
<protein>
    <submittedName>
        <fullName evidence="3">Uncharacterized protein</fullName>
    </submittedName>
</protein>
<accession>A0A8J5XJZ4</accession>
<feature type="compositionally biased region" description="Low complexity" evidence="1">
    <location>
        <begin position="292"/>
        <end position="302"/>
    </location>
</feature>
<feature type="transmembrane region" description="Helical" evidence="2">
    <location>
        <begin position="81"/>
        <end position="114"/>
    </location>
</feature>
<sequence>METDTPDQDGAVRDAPFKAGTIGVALSLPALILLATTWHWEFGVITALLGLPPMLVLYLWWRPNRSACSLAHVIVAFGQGFWLLGSCATVLGVFAFYGAQVFATVIVVALFAWLPPLVQVLAVLVGGLCAFIAVEEACKLAYARWALRRRMRKAAVVGRASAAAKPFVIGAASASLGHASALSIILSLLVTRVFLADARIDSSEFGTIVLYAFLFAAASMPLNVLCAYMTALQLHALGPEPPRDSGARPVHATRGAAEAHAAADGGAVRPLPPARGGAPDATPGAVPPLPPARGGAPDATPGAPTPPANAAPALQPARERSKPPPLLTWPVGVRSLFSAQPLVWLTLFRAEDAVGTAVVVVLSALSGAGVYALVLRRVRALEAKVPSASASSARRRFGFALLATDDADEAHDGSAVDPPPYAAASQPSGGAGGARSVEMAQISVEMAQISVEMAQISPRSDAAGVAAAAPAFEDPAYAASHPTPAPTDGWSPHNVRP</sequence>
<feature type="transmembrane region" description="Helical" evidence="2">
    <location>
        <begin position="42"/>
        <end position="61"/>
    </location>
</feature>
<comment type="caution">
    <text evidence="3">The sequence shown here is derived from an EMBL/GenBank/DDBJ whole genome shotgun (WGS) entry which is preliminary data.</text>
</comment>
<evidence type="ECO:0000256" key="2">
    <source>
        <dbReference type="SAM" id="Phobius"/>
    </source>
</evidence>
<keyword evidence="4" id="KW-1185">Reference proteome</keyword>
<feature type="transmembrane region" description="Helical" evidence="2">
    <location>
        <begin position="17"/>
        <end position="36"/>
    </location>
</feature>
<dbReference type="Proteomes" id="UP000751190">
    <property type="component" value="Unassembled WGS sequence"/>
</dbReference>
<reference evidence="3" key="1">
    <citation type="submission" date="2021-05" db="EMBL/GenBank/DDBJ databases">
        <title>The genome of the haptophyte Pavlova lutheri (Diacronema luteri, Pavlovales) - a model for lipid biosynthesis in eukaryotic algae.</title>
        <authorList>
            <person name="Hulatt C.J."/>
            <person name="Posewitz M.C."/>
        </authorList>
    </citation>
    <scope>NUCLEOTIDE SEQUENCE</scope>
    <source>
        <strain evidence="3">NIVA-4/92</strain>
    </source>
</reference>
<evidence type="ECO:0000313" key="4">
    <source>
        <dbReference type="Proteomes" id="UP000751190"/>
    </source>
</evidence>
<evidence type="ECO:0000313" key="3">
    <source>
        <dbReference type="EMBL" id="KAG8461854.1"/>
    </source>
</evidence>
<dbReference type="OrthoDB" id="10647301at2759"/>
<dbReference type="EMBL" id="JAGTXO010000023">
    <property type="protein sequence ID" value="KAG8461854.1"/>
    <property type="molecule type" value="Genomic_DNA"/>
</dbReference>
<keyword evidence="2" id="KW-0812">Transmembrane</keyword>
<feature type="region of interest" description="Disordered" evidence="1">
    <location>
        <begin position="240"/>
        <end position="325"/>
    </location>
</feature>
<dbReference type="AlphaFoldDB" id="A0A8J5XJZ4"/>
<keyword evidence="2" id="KW-1133">Transmembrane helix</keyword>
<evidence type="ECO:0000256" key="1">
    <source>
        <dbReference type="SAM" id="MobiDB-lite"/>
    </source>
</evidence>
<feature type="region of interest" description="Disordered" evidence="1">
    <location>
        <begin position="476"/>
        <end position="497"/>
    </location>
</feature>
<name>A0A8J5XJZ4_DIALT</name>